<evidence type="ECO:0000313" key="7">
    <source>
        <dbReference type="EMBL" id="MFD1202450.1"/>
    </source>
</evidence>
<evidence type="ECO:0000256" key="3">
    <source>
        <dbReference type="ARBA" id="ARBA00023015"/>
    </source>
</evidence>
<dbReference type="SUPFAM" id="SSF46785">
    <property type="entry name" value="Winged helix' DNA-binding domain"/>
    <property type="match status" value="1"/>
</dbReference>
<dbReference type="GO" id="GO:0008483">
    <property type="term" value="F:transaminase activity"/>
    <property type="evidence" value="ECO:0007669"/>
    <property type="project" value="UniProtKB-KW"/>
</dbReference>
<evidence type="ECO:0000256" key="4">
    <source>
        <dbReference type="ARBA" id="ARBA00023125"/>
    </source>
</evidence>
<dbReference type="Pfam" id="PF00155">
    <property type="entry name" value="Aminotran_1_2"/>
    <property type="match status" value="1"/>
</dbReference>
<dbReference type="RefSeq" id="WP_343960415.1">
    <property type="nucleotide sequence ID" value="NZ_BAAAKZ010000008.1"/>
</dbReference>
<evidence type="ECO:0000313" key="8">
    <source>
        <dbReference type="Proteomes" id="UP001597181"/>
    </source>
</evidence>
<dbReference type="InterPro" id="IPR036388">
    <property type="entry name" value="WH-like_DNA-bd_sf"/>
</dbReference>
<dbReference type="InterPro" id="IPR004839">
    <property type="entry name" value="Aminotransferase_I/II_large"/>
</dbReference>
<dbReference type="InterPro" id="IPR036390">
    <property type="entry name" value="WH_DNA-bd_sf"/>
</dbReference>
<dbReference type="InterPro" id="IPR015421">
    <property type="entry name" value="PyrdxlP-dep_Trfase_major"/>
</dbReference>
<protein>
    <submittedName>
        <fullName evidence="7">Aminotransferase class I/II-fold pyridoxal phosphate-dependent enzyme</fullName>
    </submittedName>
</protein>
<comment type="similarity">
    <text evidence="1">In the C-terminal section; belongs to the class-I pyridoxal-phosphate-dependent aminotransferase family.</text>
</comment>
<reference evidence="8" key="1">
    <citation type="journal article" date="2019" name="Int. J. Syst. Evol. Microbiol.">
        <title>The Global Catalogue of Microorganisms (GCM) 10K type strain sequencing project: providing services to taxonomists for standard genome sequencing and annotation.</title>
        <authorList>
            <consortium name="The Broad Institute Genomics Platform"/>
            <consortium name="The Broad Institute Genome Sequencing Center for Infectious Disease"/>
            <person name="Wu L."/>
            <person name="Ma J."/>
        </authorList>
    </citation>
    <scope>NUCLEOTIDE SEQUENCE [LARGE SCALE GENOMIC DNA]</scope>
    <source>
        <strain evidence="8">CCUG 50213</strain>
    </source>
</reference>
<organism evidence="7 8">
    <name type="scientific">Leucobacter albus</name>
    <dbReference type="NCBI Taxonomy" id="272210"/>
    <lineage>
        <taxon>Bacteria</taxon>
        <taxon>Bacillati</taxon>
        <taxon>Actinomycetota</taxon>
        <taxon>Actinomycetes</taxon>
        <taxon>Micrococcales</taxon>
        <taxon>Microbacteriaceae</taxon>
        <taxon>Leucobacter</taxon>
    </lineage>
</organism>
<dbReference type="EMBL" id="JBHTLY010000005">
    <property type="protein sequence ID" value="MFD1202450.1"/>
    <property type="molecule type" value="Genomic_DNA"/>
</dbReference>
<dbReference type="CDD" id="cd07377">
    <property type="entry name" value="WHTH_GntR"/>
    <property type="match status" value="1"/>
</dbReference>
<evidence type="ECO:0000256" key="1">
    <source>
        <dbReference type="ARBA" id="ARBA00005384"/>
    </source>
</evidence>
<dbReference type="SMART" id="SM00345">
    <property type="entry name" value="HTH_GNTR"/>
    <property type="match status" value="1"/>
</dbReference>
<dbReference type="Proteomes" id="UP001597181">
    <property type="component" value="Unassembled WGS sequence"/>
</dbReference>
<keyword evidence="7" id="KW-0032">Aminotransferase</keyword>
<dbReference type="Gene3D" id="1.10.10.10">
    <property type="entry name" value="Winged helix-like DNA-binding domain superfamily/Winged helix DNA-binding domain"/>
    <property type="match status" value="1"/>
</dbReference>
<keyword evidence="2" id="KW-0663">Pyridoxal phosphate</keyword>
<sequence>MLIDDLAPVAYTDELVSAIAARIRDGRLPPGTQLPSIRALAAAVELSPGSVATAMRTLGSRGLIVSTQGKRSVVADLARLPVSYLSTVPTGLVDLSSVEPDPDLLPAVASYLDDSLYSPSLYDATNVIAELDEVVRRGFEADGVVGELTATNGALDALERILSARLHPGDVVLVEDPCWGSQRTLLQVLGCEAVGVAIDDEGFVPADLAKRLAQRRVAAIIHTPRGQNPTGSALSAERERELLRVLEAYPDVLVVEDDHLSGVASAPFRTLTAGRSAWAVVRSFSKTLGPDLRLAVAAMDRDTTDRVQMRQLIGPGWVSHLTQRLAARVLNDPVAQDRISRAAASYDERRELLIQVLARSGIAARGVCGFTVCVPVPFEAEVVAALARKGWAVQAGEPYRLDSPPFIRVCVSPLNAGGVLEFATALVGVMLTPRRALRR</sequence>
<keyword evidence="4" id="KW-0238">DNA-binding</keyword>
<keyword evidence="3" id="KW-0805">Transcription regulation</keyword>
<dbReference type="SUPFAM" id="SSF53383">
    <property type="entry name" value="PLP-dependent transferases"/>
    <property type="match status" value="1"/>
</dbReference>
<dbReference type="InterPro" id="IPR015424">
    <property type="entry name" value="PyrdxlP-dep_Trfase"/>
</dbReference>
<keyword evidence="8" id="KW-1185">Reference proteome</keyword>
<dbReference type="Gene3D" id="3.40.640.10">
    <property type="entry name" value="Type I PLP-dependent aspartate aminotransferase-like (Major domain)"/>
    <property type="match status" value="1"/>
</dbReference>
<keyword evidence="5" id="KW-0804">Transcription</keyword>
<dbReference type="PANTHER" id="PTHR46577:SF1">
    <property type="entry name" value="HTH-TYPE TRANSCRIPTIONAL REGULATORY PROTEIN GABR"/>
    <property type="match status" value="1"/>
</dbReference>
<dbReference type="Pfam" id="PF00392">
    <property type="entry name" value="GntR"/>
    <property type="match status" value="1"/>
</dbReference>
<dbReference type="CDD" id="cd00609">
    <property type="entry name" value="AAT_like"/>
    <property type="match status" value="1"/>
</dbReference>
<evidence type="ECO:0000259" key="6">
    <source>
        <dbReference type="PROSITE" id="PS50949"/>
    </source>
</evidence>
<feature type="domain" description="HTH gntR-type" evidence="6">
    <location>
        <begin position="9"/>
        <end position="77"/>
    </location>
</feature>
<accession>A0ABW3TP81</accession>
<evidence type="ECO:0000256" key="2">
    <source>
        <dbReference type="ARBA" id="ARBA00022898"/>
    </source>
</evidence>
<name>A0ABW3TP81_9MICO</name>
<gene>
    <name evidence="7" type="ORF">ACFQ3U_11150</name>
</gene>
<comment type="caution">
    <text evidence="7">The sequence shown here is derived from an EMBL/GenBank/DDBJ whole genome shotgun (WGS) entry which is preliminary data.</text>
</comment>
<keyword evidence="7" id="KW-0808">Transferase</keyword>
<proteinExistence type="inferred from homology"/>
<evidence type="ECO:0000256" key="5">
    <source>
        <dbReference type="ARBA" id="ARBA00023163"/>
    </source>
</evidence>
<dbReference type="PANTHER" id="PTHR46577">
    <property type="entry name" value="HTH-TYPE TRANSCRIPTIONAL REGULATORY PROTEIN GABR"/>
    <property type="match status" value="1"/>
</dbReference>
<dbReference type="InterPro" id="IPR000524">
    <property type="entry name" value="Tscrpt_reg_HTH_GntR"/>
</dbReference>
<dbReference type="PROSITE" id="PS50949">
    <property type="entry name" value="HTH_GNTR"/>
    <property type="match status" value="1"/>
</dbReference>
<dbReference type="InterPro" id="IPR051446">
    <property type="entry name" value="HTH_trans_reg/aminotransferase"/>
</dbReference>